<evidence type="ECO:0000256" key="1">
    <source>
        <dbReference type="ARBA" id="ARBA00009437"/>
    </source>
</evidence>
<protein>
    <submittedName>
        <fullName evidence="6">LysR family hca operon transcriptional activator</fullName>
    </submittedName>
</protein>
<evidence type="ECO:0000256" key="3">
    <source>
        <dbReference type="ARBA" id="ARBA00023125"/>
    </source>
</evidence>
<dbReference type="InterPro" id="IPR036390">
    <property type="entry name" value="WH_DNA-bd_sf"/>
</dbReference>
<name>A0A841KAQ4_9BACT</name>
<dbReference type="PROSITE" id="PS50931">
    <property type="entry name" value="HTH_LYSR"/>
    <property type="match status" value="1"/>
</dbReference>
<dbReference type="Pfam" id="PF00126">
    <property type="entry name" value="HTH_1"/>
    <property type="match status" value="1"/>
</dbReference>
<dbReference type="PANTHER" id="PTHR30346:SF0">
    <property type="entry name" value="HCA OPERON TRANSCRIPTIONAL ACTIVATOR HCAR"/>
    <property type="match status" value="1"/>
</dbReference>
<gene>
    <name evidence="6" type="ORF">HNQ77_005390</name>
</gene>
<accession>A0A841KAQ4</accession>
<evidence type="ECO:0000256" key="2">
    <source>
        <dbReference type="ARBA" id="ARBA00023015"/>
    </source>
</evidence>
<comment type="similarity">
    <text evidence="1">Belongs to the LysR transcriptional regulatory family.</text>
</comment>
<keyword evidence="3" id="KW-0238">DNA-binding</keyword>
<dbReference type="SUPFAM" id="SSF53850">
    <property type="entry name" value="Periplasmic binding protein-like II"/>
    <property type="match status" value="1"/>
</dbReference>
<evidence type="ECO:0000313" key="7">
    <source>
        <dbReference type="Proteomes" id="UP000538666"/>
    </source>
</evidence>
<dbReference type="FunFam" id="1.10.10.10:FF:000001">
    <property type="entry name" value="LysR family transcriptional regulator"/>
    <property type="match status" value="1"/>
</dbReference>
<dbReference type="InterPro" id="IPR000847">
    <property type="entry name" value="LysR_HTH_N"/>
</dbReference>
<dbReference type="PANTHER" id="PTHR30346">
    <property type="entry name" value="TRANSCRIPTIONAL DUAL REGULATOR HCAR-RELATED"/>
    <property type="match status" value="1"/>
</dbReference>
<comment type="caution">
    <text evidence="6">The sequence shown here is derived from an EMBL/GenBank/DDBJ whole genome shotgun (WGS) entry which is preliminary data.</text>
</comment>
<proteinExistence type="inferred from homology"/>
<feature type="domain" description="HTH lysR-type" evidence="5">
    <location>
        <begin position="1"/>
        <end position="59"/>
    </location>
</feature>
<dbReference type="GO" id="GO:0003700">
    <property type="term" value="F:DNA-binding transcription factor activity"/>
    <property type="evidence" value="ECO:0007669"/>
    <property type="project" value="InterPro"/>
</dbReference>
<dbReference type="Gene3D" id="1.10.10.10">
    <property type="entry name" value="Winged helix-like DNA-binding domain superfamily/Winged helix DNA-binding domain"/>
    <property type="match status" value="1"/>
</dbReference>
<dbReference type="GO" id="GO:0003677">
    <property type="term" value="F:DNA binding"/>
    <property type="evidence" value="ECO:0007669"/>
    <property type="project" value="UniProtKB-KW"/>
</dbReference>
<keyword evidence="2" id="KW-0805">Transcription regulation</keyword>
<dbReference type="SUPFAM" id="SSF46785">
    <property type="entry name" value="Winged helix' DNA-binding domain"/>
    <property type="match status" value="1"/>
</dbReference>
<dbReference type="InterPro" id="IPR005119">
    <property type="entry name" value="LysR_subst-bd"/>
</dbReference>
<dbReference type="RefSeq" id="WP_050059859.1">
    <property type="nucleotide sequence ID" value="NZ_JACHEK010000015.1"/>
</dbReference>
<dbReference type="PRINTS" id="PR00039">
    <property type="entry name" value="HTHLYSR"/>
</dbReference>
<dbReference type="OrthoDB" id="108771at2"/>
<dbReference type="GO" id="GO:0032993">
    <property type="term" value="C:protein-DNA complex"/>
    <property type="evidence" value="ECO:0007669"/>
    <property type="project" value="TreeGrafter"/>
</dbReference>
<organism evidence="6 7">
    <name type="scientific">Silvibacterium bohemicum</name>
    <dbReference type="NCBI Taxonomy" id="1577686"/>
    <lineage>
        <taxon>Bacteria</taxon>
        <taxon>Pseudomonadati</taxon>
        <taxon>Acidobacteriota</taxon>
        <taxon>Terriglobia</taxon>
        <taxon>Terriglobales</taxon>
        <taxon>Acidobacteriaceae</taxon>
        <taxon>Silvibacterium</taxon>
    </lineage>
</organism>
<evidence type="ECO:0000259" key="5">
    <source>
        <dbReference type="PROSITE" id="PS50931"/>
    </source>
</evidence>
<keyword evidence="7" id="KW-1185">Reference proteome</keyword>
<dbReference type="EMBL" id="JACHEK010000015">
    <property type="protein sequence ID" value="MBB6147394.1"/>
    <property type="molecule type" value="Genomic_DNA"/>
</dbReference>
<sequence length="318" mass="35512">MELRHLRYFVAVAEEGSLLHAAERRLHTSQPSLSRQIRDLELELGVKLLERKARGIELTAAGRVFLDHARLALMQIEVGSEAARNTERPHKPGFGLGFLPGQEVIWLSEALRIVREETADVDVTIMTKSSPELANALMQGEIDVALMRRETRTAGLEFRFLVKEPLIAILPSHHRLARHKTVKPEDICREDFISTAGAAPVLRKIIEEYAAKIGIKLKQTYDAETLSAGMSLVASTGGFTLVPIYVQNSLLPSVVARPLHGEIPTIDLVMGYNKSNTSPLLKRYLLRADELASYGPRTQKGSFRKTEMPRLKRVQPGR</sequence>
<evidence type="ECO:0000256" key="4">
    <source>
        <dbReference type="ARBA" id="ARBA00023163"/>
    </source>
</evidence>
<dbReference type="AlphaFoldDB" id="A0A841KAQ4"/>
<dbReference type="Pfam" id="PF03466">
    <property type="entry name" value="LysR_substrate"/>
    <property type="match status" value="1"/>
</dbReference>
<dbReference type="Gene3D" id="3.40.190.10">
    <property type="entry name" value="Periplasmic binding protein-like II"/>
    <property type="match status" value="2"/>
</dbReference>
<dbReference type="Proteomes" id="UP000538666">
    <property type="component" value="Unassembled WGS sequence"/>
</dbReference>
<dbReference type="InterPro" id="IPR036388">
    <property type="entry name" value="WH-like_DNA-bd_sf"/>
</dbReference>
<evidence type="ECO:0000313" key="6">
    <source>
        <dbReference type="EMBL" id="MBB6147394.1"/>
    </source>
</evidence>
<reference evidence="6 7" key="1">
    <citation type="submission" date="2020-08" db="EMBL/GenBank/DDBJ databases">
        <title>Genomic Encyclopedia of Type Strains, Phase IV (KMG-IV): sequencing the most valuable type-strain genomes for metagenomic binning, comparative biology and taxonomic classification.</title>
        <authorList>
            <person name="Goeker M."/>
        </authorList>
    </citation>
    <scope>NUCLEOTIDE SEQUENCE [LARGE SCALE GENOMIC DNA]</scope>
    <source>
        <strain evidence="6 7">DSM 103733</strain>
    </source>
</reference>
<keyword evidence="4" id="KW-0804">Transcription</keyword>